<dbReference type="OrthoDB" id="6581954at2759"/>
<feature type="transmembrane region" description="Helical" evidence="18">
    <location>
        <begin position="819"/>
        <end position="840"/>
    </location>
</feature>
<feature type="transmembrane region" description="Helical" evidence="18">
    <location>
        <begin position="395"/>
        <end position="415"/>
    </location>
</feature>
<feature type="transmembrane region" description="Helical" evidence="18">
    <location>
        <begin position="651"/>
        <end position="670"/>
    </location>
</feature>
<feature type="region of interest" description="Disordered" evidence="17">
    <location>
        <begin position="76"/>
        <end position="117"/>
    </location>
</feature>
<evidence type="ECO:0000313" key="19">
    <source>
        <dbReference type="EMBL" id="EDX06391.1"/>
    </source>
</evidence>
<evidence type="ECO:0000313" key="20">
    <source>
        <dbReference type="Proteomes" id="UP000000304"/>
    </source>
</evidence>
<evidence type="ECO:0000256" key="3">
    <source>
        <dbReference type="ARBA" id="ARBA00022448"/>
    </source>
</evidence>
<dbReference type="EMBL" id="CM000362">
    <property type="protein sequence ID" value="EDX06391.1"/>
    <property type="molecule type" value="Genomic_DNA"/>
</dbReference>
<dbReference type="PhylomeDB" id="B4QHQ7"/>
<feature type="compositionally biased region" description="Polar residues" evidence="17">
    <location>
        <begin position="264"/>
        <end position="274"/>
    </location>
</feature>
<keyword evidence="11" id="KW-0325">Glycoprotein</keyword>
<evidence type="ECO:0000256" key="11">
    <source>
        <dbReference type="ARBA" id="ARBA00023180"/>
    </source>
</evidence>
<protein>
    <recommendedName>
        <fullName evidence="16">Transporter</fullName>
    </recommendedName>
</protein>
<keyword evidence="6" id="KW-0029">Amino-acid transport</keyword>
<dbReference type="OMA" id="KSCNMET"/>
<evidence type="ECO:0000256" key="13">
    <source>
        <dbReference type="ARBA" id="ARBA00037785"/>
    </source>
</evidence>
<feature type="binding site" evidence="14">
    <location>
        <position position="381"/>
    </location>
    <ligand>
        <name>Na(+)</name>
        <dbReference type="ChEBI" id="CHEBI:29101"/>
        <label>1</label>
    </ligand>
</feature>
<keyword evidence="8 14" id="KW-0915">Sodium</keyword>
<feature type="transmembrane region" description="Helical" evidence="18">
    <location>
        <begin position="535"/>
        <end position="553"/>
    </location>
</feature>
<keyword evidence="5 16" id="KW-0769">Symport</keyword>
<name>B4QHQ7_DROSI</name>
<dbReference type="Proteomes" id="UP000000304">
    <property type="component" value="Chromosome 2R"/>
</dbReference>
<dbReference type="SUPFAM" id="SSF161070">
    <property type="entry name" value="SNF-like"/>
    <property type="match status" value="2"/>
</dbReference>
<keyword evidence="15" id="KW-1015">Disulfide bond</keyword>
<keyword evidence="7 18" id="KW-1133">Transmembrane helix</keyword>
<dbReference type="GO" id="GO:0005886">
    <property type="term" value="C:plasma membrane"/>
    <property type="evidence" value="ECO:0007669"/>
    <property type="project" value="TreeGrafter"/>
</dbReference>
<keyword evidence="10 18" id="KW-0472">Membrane</keyword>
<dbReference type="PANTHER" id="PTHR11616:SF321">
    <property type="entry name" value="SODIUM-DEPENDENT NUTRIENT AMINO ACID TRANSPORTER 1-RELATED"/>
    <property type="match status" value="1"/>
</dbReference>
<keyword evidence="4 16" id="KW-0812">Transmembrane</keyword>
<evidence type="ECO:0000256" key="7">
    <source>
        <dbReference type="ARBA" id="ARBA00022989"/>
    </source>
</evidence>
<evidence type="ECO:0000256" key="16">
    <source>
        <dbReference type="RuleBase" id="RU003732"/>
    </source>
</evidence>
<evidence type="ECO:0000256" key="9">
    <source>
        <dbReference type="ARBA" id="ARBA00023065"/>
    </source>
</evidence>
<dbReference type="GO" id="GO:0089718">
    <property type="term" value="P:amino acid import across plasma membrane"/>
    <property type="evidence" value="ECO:0007669"/>
    <property type="project" value="TreeGrafter"/>
</dbReference>
<dbReference type="InterPro" id="IPR037272">
    <property type="entry name" value="SNS_sf"/>
</dbReference>
<feature type="transmembrane region" description="Helical" evidence="18">
    <location>
        <begin position="154"/>
        <end position="174"/>
    </location>
</feature>
<feature type="binding site" evidence="14">
    <location>
        <position position="717"/>
    </location>
    <ligand>
        <name>Na(+)</name>
        <dbReference type="ChEBI" id="CHEBI:29101"/>
        <label>1</label>
    </ligand>
</feature>
<evidence type="ECO:0000256" key="18">
    <source>
        <dbReference type="SAM" id="Phobius"/>
    </source>
</evidence>
<reference evidence="19 20" key="1">
    <citation type="journal article" date="2007" name="Nature">
        <title>Evolution of genes and genomes on the Drosophila phylogeny.</title>
        <authorList>
            <consortium name="Drosophila 12 Genomes Consortium"/>
            <person name="Clark A.G."/>
            <person name="Eisen M.B."/>
            <person name="Smith D.R."/>
            <person name="Bergman C.M."/>
            <person name="Oliver B."/>
            <person name="Markow T.A."/>
            <person name="Kaufman T.C."/>
            <person name="Kellis M."/>
            <person name="Gelbart W."/>
            <person name="Iyer V.N."/>
            <person name="Pollard D.A."/>
            <person name="Sackton T.B."/>
            <person name="Larracuente A.M."/>
            <person name="Singh N.D."/>
            <person name="Abad J.P."/>
            <person name="Abt D.N."/>
            <person name="Adryan B."/>
            <person name="Aguade M."/>
            <person name="Akashi H."/>
            <person name="Anderson W.W."/>
            <person name="Aquadro C.F."/>
            <person name="Ardell D.H."/>
            <person name="Arguello R."/>
            <person name="Artieri C.G."/>
            <person name="Barbash D.A."/>
            <person name="Barker D."/>
            <person name="Barsanti P."/>
            <person name="Batterham P."/>
            <person name="Batzoglou S."/>
            <person name="Begun D."/>
            <person name="Bhutkar A."/>
            <person name="Blanco E."/>
            <person name="Bosak S.A."/>
            <person name="Bradley R.K."/>
            <person name="Brand A.D."/>
            <person name="Brent M.R."/>
            <person name="Brooks A.N."/>
            <person name="Brown R.H."/>
            <person name="Butlin R.K."/>
            <person name="Caggese C."/>
            <person name="Calvi B.R."/>
            <person name="Bernardo de Carvalho A."/>
            <person name="Caspi A."/>
            <person name="Castrezana S."/>
            <person name="Celniker S.E."/>
            <person name="Chang J.L."/>
            <person name="Chapple C."/>
            <person name="Chatterji S."/>
            <person name="Chinwalla A."/>
            <person name="Civetta A."/>
            <person name="Clifton S.W."/>
            <person name="Comeron J.M."/>
            <person name="Costello J.C."/>
            <person name="Coyne J.A."/>
            <person name="Daub J."/>
            <person name="David R.G."/>
            <person name="Delcher A.L."/>
            <person name="Delehaunty K."/>
            <person name="Do C.B."/>
            <person name="Ebling H."/>
            <person name="Edwards K."/>
            <person name="Eickbush T."/>
            <person name="Evans J.D."/>
            <person name="Filipski A."/>
            <person name="Findeiss S."/>
            <person name="Freyhult E."/>
            <person name="Fulton L."/>
            <person name="Fulton R."/>
            <person name="Garcia A.C."/>
            <person name="Gardiner A."/>
            <person name="Garfield D.A."/>
            <person name="Garvin B.E."/>
            <person name="Gibson G."/>
            <person name="Gilbert D."/>
            <person name="Gnerre S."/>
            <person name="Godfrey J."/>
            <person name="Good R."/>
            <person name="Gotea V."/>
            <person name="Gravely B."/>
            <person name="Greenberg A.J."/>
            <person name="Griffiths-Jones S."/>
            <person name="Gross S."/>
            <person name="Guigo R."/>
            <person name="Gustafson E.A."/>
            <person name="Haerty W."/>
            <person name="Hahn M.W."/>
            <person name="Halligan D.L."/>
            <person name="Halpern A.L."/>
            <person name="Halter G.M."/>
            <person name="Han M.V."/>
            <person name="Heger A."/>
            <person name="Hillier L."/>
            <person name="Hinrichs A.S."/>
            <person name="Holmes I."/>
            <person name="Hoskins R.A."/>
            <person name="Hubisz M.J."/>
            <person name="Hultmark D."/>
            <person name="Huntley M.A."/>
            <person name="Jaffe D.B."/>
            <person name="Jagadeeshan S."/>
            <person name="Jeck W.R."/>
            <person name="Johnson J."/>
            <person name="Jones C.D."/>
            <person name="Jordan W.C."/>
            <person name="Karpen G.H."/>
            <person name="Kataoka E."/>
            <person name="Keightley P.D."/>
            <person name="Kheradpour P."/>
            <person name="Kirkness E.F."/>
            <person name="Koerich L.B."/>
            <person name="Kristiansen K."/>
            <person name="Kudrna D."/>
            <person name="Kulathinal R.J."/>
            <person name="Kumar S."/>
            <person name="Kwok R."/>
            <person name="Lander E."/>
            <person name="Langley C.H."/>
            <person name="Lapoint R."/>
            <person name="Lazzaro B.P."/>
            <person name="Lee S.J."/>
            <person name="Levesque L."/>
            <person name="Li R."/>
            <person name="Lin C.F."/>
            <person name="Lin M.F."/>
            <person name="Lindblad-Toh K."/>
            <person name="Llopart A."/>
            <person name="Long M."/>
            <person name="Low L."/>
            <person name="Lozovsky E."/>
            <person name="Lu J."/>
            <person name="Luo M."/>
            <person name="Machado C.A."/>
            <person name="Makalowski W."/>
            <person name="Marzo M."/>
            <person name="Matsuda M."/>
            <person name="Matzkin L."/>
            <person name="McAllister B."/>
            <person name="McBride C.S."/>
            <person name="McKernan B."/>
            <person name="McKernan K."/>
            <person name="Mendez-Lago M."/>
            <person name="Minx P."/>
            <person name="Mollenhauer M.U."/>
            <person name="Montooth K."/>
            <person name="Mount S.M."/>
            <person name="Mu X."/>
            <person name="Myers E."/>
            <person name="Negre B."/>
            <person name="Newfeld S."/>
            <person name="Nielsen R."/>
            <person name="Noor M.A."/>
            <person name="O'Grady P."/>
            <person name="Pachter L."/>
            <person name="Papaceit M."/>
            <person name="Parisi M.J."/>
            <person name="Parisi M."/>
            <person name="Parts L."/>
            <person name="Pedersen J.S."/>
            <person name="Pesole G."/>
            <person name="Phillippy A.M."/>
            <person name="Ponting C.P."/>
            <person name="Pop M."/>
            <person name="Porcelli D."/>
            <person name="Powell J.R."/>
            <person name="Prohaska S."/>
            <person name="Pruitt K."/>
            <person name="Puig M."/>
            <person name="Quesneville H."/>
            <person name="Ram K.R."/>
            <person name="Rand D."/>
            <person name="Rasmussen M.D."/>
            <person name="Reed L.K."/>
            <person name="Reenan R."/>
            <person name="Reily A."/>
            <person name="Remington K.A."/>
            <person name="Rieger T.T."/>
            <person name="Ritchie M.G."/>
            <person name="Robin C."/>
            <person name="Rogers Y.H."/>
            <person name="Rohde C."/>
            <person name="Rozas J."/>
            <person name="Rubenfield M.J."/>
            <person name="Ruiz A."/>
            <person name="Russo S."/>
            <person name="Salzberg S.L."/>
            <person name="Sanchez-Gracia A."/>
            <person name="Saranga D.J."/>
            <person name="Sato H."/>
            <person name="Schaeffer S.W."/>
            <person name="Schatz M.C."/>
            <person name="Schlenke T."/>
            <person name="Schwartz R."/>
            <person name="Segarra C."/>
            <person name="Singh R.S."/>
            <person name="Sirot L."/>
            <person name="Sirota M."/>
            <person name="Sisneros N.B."/>
            <person name="Smith C.D."/>
            <person name="Smith T.F."/>
            <person name="Spieth J."/>
            <person name="Stage D.E."/>
            <person name="Stark A."/>
            <person name="Stephan W."/>
            <person name="Strausberg R.L."/>
            <person name="Strempel S."/>
            <person name="Sturgill D."/>
            <person name="Sutton G."/>
            <person name="Sutton G.G."/>
            <person name="Tao W."/>
            <person name="Teichmann S."/>
            <person name="Tobari Y.N."/>
            <person name="Tomimura Y."/>
            <person name="Tsolas J.M."/>
            <person name="Valente V.L."/>
            <person name="Venter E."/>
            <person name="Venter J.C."/>
            <person name="Vicario S."/>
            <person name="Vieira F.G."/>
            <person name="Vilella A.J."/>
            <person name="Villasante A."/>
            <person name="Walenz B."/>
            <person name="Wang J."/>
            <person name="Wasserman M."/>
            <person name="Watts T."/>
            <person name="Wilson D."/>
            <person name="Wilson R.K."/>
            <person name="Wing R.A."/>
            <person name="Wolfner M.F."/>
            <person name="Wong A."/>
            <person name="Wong G.K."/>
            <person name="Wu C.I."/>
            <person name="Wu G."/>
            <person name="Yamamoto D."/>
            <person name="Yang H.P."/>
            <person name="Yang S.P."/>
            <person name="Yorke J.A."/>
            <person name="Yoshida K."/>
            <person name="Zdobnov E."/>
            <person name="Zhang P."/>
            <person name="Zhang Y."/>
            <person name="Zimin A.V."/>
            <person name="Baldwin J."/>
            <person name="Abdouelleil A."/>
            <person name="Abdulkadir J."/>
            <person name="Abebe A."/>
            <person name="Abera B."/>
            <person name="Abreu J."/>
            <person name="Acer S.C."/>
            <person name="Aftuck L."/>
            <person name="Alexander A."/>
            <person name="An P."/>
            <person name="Anderson E."/>
            <person name="Anderson S."/>
            <person name="Arachi H."/>
            <person name="Azer M."/>
            <person name="Bachantsang P."/>
            <person name="Barry A."/>
            <person name="Bayul T."/>
            <person name="Berlin A."/>
            <person name="Bessette D."/>
            <person name="Bloom T."/>
            <person name="Blye J."/>
            <person name="Boguslavskiy L."/>
            <person name="Bonnet C."/>
            <person name="Boukhgalter B."/>
            <person name="Bourzgui I."/>
            <person name="Brown A."/>
            <person name="Cahill P."/>
            <person name="Channer S."/>
            <person name="Cheshatsang Y."/>
            <person name="Chuda L."/>
            <person name="Citroen M."/>
            <person name="Collymore A."/>
            <person name="Cooke P."/>
            <person name="Costello M."/>
            <person name="D'Aco K."/>
            <person name="Daza R."/>
            <person name="De Haan G."/>
            <person name="DeGray S."/>
            <person name="DeMaso C."/>
            <person name="Dhargay N."/>
            <person name="Dooley K."/>
            <person name="Dooley E."/>
            <person name="Doricent M."/>
            <person name="Dorje P."/>
            <person name="Dorjee K."/>
            <person name="Dupes A."/>
            <person name="Elong R."/>
            <person name="Falk J."/>
            <person name="Farina A."/>
            <person name="Faro S."/>
            <person name="Ferguson D."/>
            <person name="Fisher S."/>
            <person name="Foley C.D."/>
            <person name="Franke A."/>
            <person name="Friedrich D."/>
            <person name="Gadbois L."/>
            <person name="Gearin G."/>
            <person name="Gearin C.R."/>
            <person name="Giannoukos G."/>
            <person name="Goode T."/>
            <person name="Graham J."/>
            <person name="Grandbois E."/>
            <person name="Grewal S."/>
            <person name="Gyaltsen K."/>
            <person name="Hafez N."/>
            <person name="Hagos B."/>
            <person name="Hall J."/>
            <person name="Henson C."/>
            <person name="Hollinger A."/>
            <person name="Honan T."/>
            <person name="Huard M.D."/>
            <person name="Hughes L."/>
            <person name="Hurhula B."/>
            <person name="Husby M.E."/>
            <person name="Kamat A."/>
            <person name="Kanga B."/>
            <person name="Kashin S."/>
            <person name="Khazanovich D."/>
            <person name="Kisner P."/>
            <person name="Lance K."/>
            <person name="Lara M."/>
            <person name="Lee W."/>
            <person name="Lennon N."/>
            <person name="Letendre F."/>
            <person name="LeVine R."/>
            <person name="Lipovsky A."/>
            <person name="Liu X."/>
            <person name="Liu J."/>
            <person name="Liu S."/>
            <person name="Lokyitsang T."/>
            <person name="Lokyitsang Y."/>
            <person name="Lubonja R."/>
            <person name="Lui A."/>
            <person name="MacDonald P."/>
            <person name="Magnisalis V."/>
            <person name="Maru K."/>
            <person name="Matthews C."/>
            <person name="McCusker W."/>
            <person name="McDonough S."/>
            <person name="Mehta T."/>
            <person name="Meldrim J."/>
            <person name="Meneus L."/>
            <person name="Mihai O."/>
            <person name="Mihalev A."/>
            <person name="Mihova T."/>
            <person name="Mittelman R."/>
            <person name="Mlenga V."/>
            <person name="Montmayeur A."/>
            <person name="Mulrain L."/>
            <person name="Navidi A."/>
            <person name="Naylor J."/>
            <person name="Negash T."/>
            <person name="Nguyen T."/>
            <person name="Nguyen N."/>
            <person name="Nicol R."/>
            <person name="Norbu C."/>
            <person name="Norbu N."/>
            <person name="Novod N."/>
            <person name="O'Neill B."/>
            <person name="Osman S."/>
            <person name="Markiewicz E."/>
            <person name="Oyono O.L."/>
            <person name="Patti C."/>
            <person name="Phunkhang P."/>
            <person name="Pierre F."/>
            <person name="Priest M."/>
            <person name="Raghuraman S."/>
            <person name="Rege F."/>
            <person name="Reyes R."/>
            <person name="Rise C."/>
            <person name="Rogov P."/>
            <person name="Ross K."/>
            <person name="Ryan E."/>
            <person name="Settipalli S."/>
            <person name="Shea T."/>
            <person name="Sherpa N."/>
            <person name="Shi L."/>
            <person name="Shih D."/>
            <person name="Sparrow T."/>
            <person name="Spaulding J."/>
            <person name="Stalker J."/>
            <person name="Stange-Thomann N."/>
            <person name="Stavropoulos S."/>
            <person name="Stone C."/>
            <person name="Strader C."/>
            <person name="Tesfaye S."/>
            <person name="Thomson T."/>
            <person name="Thoulutsang Y."/>
            <person name="Thoulutsang D."/>
            <person name="Topham K."/>
            <person name="Topping I."/>
            <person name="Tsamla T."/>
            <person name="Vassiliev H."/>
            <person name="Vo A."/>
            <person name="Wangchuk T."/>
            <person name="Wangdi T."/>
            <person name="Weiand M."/>
            <person name="Wilkinson J."/>
            <person name="Wilson A."/>
            <person name="Yadav S."/>
            <person name="Young G."/>
            <person name="Yu Q."/>
            <person name="Zembek L."/>
            <person name="Zhong D."/>
            <person name="Zimmer A."/>
            <person name="Zwirko Z."/>
            <person name="Jaffe D.B."/>
            <person name="Alvarez P."/>
            <person name="Brockman W."/>
            <person name="Butler J."/>
            <person name="Chin C."/>
            <person name="Gnerre S."/>
            <person name="Grabherr M."/>
            <person name="Kleber M."/>
            <person name="Mauceli E."/>
            <person name="MacCallum I."/>
        </authorList>
    </citation>
    <scope>NUCLEOTIDE SEQUENCE [LARGE SCALE GENOMIC DNA]</scope>
    <source>
        <strain evidence="20">white501</strain>
    </source>
</reference>
<evidence type="ECO:0000256" key="5">
    <source>
        <dbReference type="ARBA" id="ARBA00022847"/>
    </source>
</evidence>
<keyword evidence="20" id="KW-1185">Reference proteome</keyword>
<feature type="transmembrane region" description="Helical" evidence="18">
    <location>
        <begin position="774"/>
        <end position="798"/>
    </location>
</feature>
<comment type="subcellular location">
    <subcellularLocation>
        <location evidence="1">Membrane</location>
        <topology evidence="1">Multi-pass membrane protein</topology>
    </subcellularLocation>
</comment>
<feature type="binding site" evidence="14">
    <location>
        <position position="721"/>
    </location>
    <ligand>
        <name>Na(+)</name>
        <dbReference type="ChEBI" id="CHEBI:29101"/>
        <label>1</label>
    </ligand>
</feature>
<feature type="region of interest" description="Disordered" evidence="17">
    <location>
        <begin position="318"/>
        <end position="358"/>
    </location>
</feature>
<keyword evidence="14" id="KW-0479">Metal-binding</keyword>
<dbReference type="PROSITE" id="PS00610">
    <property type="entry name" value="NA_NEUROTRAN_SYMP_1"/>
    <property type="match status" value="2"/>
</dbReference>
<evidence type="ECO:0000256" key="6">
    <source>
        <dbReference type="ARBA" id="ARBA00022970"/>
    </source>
</evidence>
<keyword evidence="3 16" id="KW-0813">Transport</keyword>
<evidence type="ECO:0000256" key="10">
    <source>
        <dbReference type="ARBA" id="ARBA00023136"/>
    </source>
</evidence>
<feature type="transmembrane region" description="Helical" evidence="18">
    <location>
        <begin position="852"/>
        <end position="874"/>
    </location>
</feature>
<feature type="binding site" evidence="14">
    <location>
        <position position="377"/>
    </location>
    <ligand>
        <name>Na(+)</name>
        <dbReference type="ChEBI" id="CHEBI:29101"/>
        <label>1</label>
    </ligand>
</feature>
<comment type="similarity">
    <text evidence="2 16">Belongs to the sodium:neurotransmitter symporter (SNF) (TC 2.A.22) family.</text>
</comment>
<dbReference type="PRINTS" id="PR00176">
    <property type="entry name" value="NANEUSMPORT"/>
</dbReference>
<feature type="transmembrane region" description="Helical" evidence="18">
    <location>
        <begin position="445"/>
        <end position="467"/>
    </location>
</feature>
<evidence type="ECO:0000256" key="14">
    <source>
        <dbReference type="PIRSR" id="PIRSR600175-1"/>
    </source>
</evidence>
<feature type="disulfide bond" evidence="15">
    <location>
        <begin position="479"/>
        <end position="487"/>
    </location>
</feature>
<feature type="region of interest" description="Disordered" evidence="17">
    <location>
        <begin position="264"/>
        <end position="292"/>
    </location>
</feature>
<evidence type="ECO:0000256" key="4">
    <source>
        <dbReference type="ARBA" id="ARBA00022692"/>
    </source>
</evidence>
<proteinExistence type="inferred from homology"/>
<organism evidence="19 20">
    <name type="scientific">Drosophila simulans</name>
    <name type="common">Fruit fly</name>
    <dbReference type="NCBI Taxonomy" id="7240"/>
    <lineage>
        <taxon>Eukaryota</taxon>
        <taxon>Metazoa</taxon>
        <taxon>Ecdysozoa</taxon>
        <taxon>Arthropoda</taxon>
        <taxon>Hexapoda</taxon>
        <taxon>Insecta</taxon>
        <taxon>Pterygota</taxon>
        <taxon>Neoptera</taxon>
        <taxon>Endopterygota</taxon>
        <taxon>Diptera</taxon>
        <taxon>Brachycera</taxon>
        <taxon>Muscomorpha</taxon>
        <taxon>Ephydroidea</taxon>
        <taxon>Drosophilidae</taxon>
        <taxon>Drosophila</taxon>
        <taxon>Sophophora</taxon>
    </lineage>
</organism>
<feature type="binding site" evidence="14">
    <location>
        <position position="618"/>
    </location>
    <ligand>
        <name>Na(+)</name>
        <dbReference type="ChEBI" id="CHEBI:29101"/>
        <label>1</label>
    </ligand>
</feature>
<dbReference type="HOGENOM" id="CLU_006855_9_5_1"/>
<feature type="transmembrane region" description="Helical" evidence="18">
    <location>
        <begin position="565"/>
        <end position="588"/>
    </location>
</feature>
<evidence type="ECO:0000256" key="17">
    <source>
        <dbReference type="SAM" id="MobiDB-lite"/>
    </source>
</evidence>
<feature type="transmembrane region" description="Helical" evidence="18">
    <location>
        <begin position="608"/>
        <end position="630"/>
    </location>
</feature>
<evidence type="ECO:0000256" key="8">
    <source>
        <dbReference type="ARBA" id="ARBA00023053"/>
    </source>
</evidence>
<evidence type="ECO:0000256" key="1">
    <source>
        <dbReference type="ARBA" id="ARBA00004141"/>
    </source>
</evidence>
<feature type="compositionally biased region" description="Polar residues" evidence="17">
    <location>
        <begin position="23"/>
        <end position="33"/>
    </location>
</feature>
<dbReference type="InterPro" id="IPR000175">
    <property type="entry name" value="Na/ntran_symport"/>
</dbReference>
<dbReference type="GO" id="GO:0046872">
    <property type="term" value="F:metal ion binding"/>
    <property type="evidence" value="ECO:0007669"/>
    <property type="project" value="UniProtKB-KW"/>
</dbReference>
<evidence type="ECO:0000256" key="15">
    <source>
        <dbReference type="PIRSR" id="PIRSR600175-2"/>
    </source>
</evidence>
<dbReference type="AlphaFoldDB" id="B4QHQ7"/>
<dbReference type="GO" id="GO:0005283">
    <property type="term" value="F:amino acid:sodium symporter activity"/>
    <property type="evidence" value="ECO:0007669"/>
    <property type="project" value="TreeGrafter"/>
</dbReference>
<dbReference type="CDD" id="cd10324">
    <property type="entry name" value="SLC6sbd"/>
    <property type="match status" value="1"/>
</dbReference>
<feature type="region of interest" description="Disordered" evidence="17">
    <location>
        <begin position="23"/>
        <end position="54"/>
    </location>
</feature>
<comment type="function">
    <text evidence="13">Unusual broad substrate spectrum amino acid:sodium cotransporter that promotes absorption of the D isomers of essential amino acids. Neutral amino acids are the preferred substrates, especially methionine and phenylalanine.</text>
</comment>
<evidence type="ECO:0000256" key="12">
    <source>
        <dbReference type="ARBA" id="ARBA00023201"/>
    </source>
</evidence>
<gene>
    <name evidence="19" type="primary">Dsim\GD10682</name>
    <name evidence="19" type="ORF">Dsim_GD10682</name>
</gene>
<dbReference type="PANTHER" id="PTHR11616">
    <property type="entry name" value="SODIUM/CHLORIDE DEPENDENT TRANSPORTER"/>
    <property type="match status" value="1"/>
</dbReference>
<keyword evidence="9" id="KW-0406">Ion transport</keyword>
<dbReference type="PROSITE" id="PS50267">
    <property type="entry name" value="NA_NEUROTRAN_SYMP_3"/>
    <property type="match status" value="2"/>
</dbReference>
<evidence type="ECO:0000256" key="2">
    <source>
        <dbReference type="ARBA" id="ARBA00006459"/>
    </source>
</evidence>
<feature type="transmembrane region" description="Helical" evidence="18">
    <location>
        <begin position="743"/>
        <end position="762"/>
    </location>
</feature>
<dbReference type="GO" id="GO:0015179">
    <property type="term" value="F:L-amino acid transmembrane transporter activity"/>
    <property type="evidence" value="ECO:0007669"/>
    <property type="project" value="TreeGrafter"/>
</dbReference>
<feature type="transmembrane region" description="Helical" evidence="18">
    <location>
        <begin position="701"/>
        <end position="723"/>
    </location>
</feature>
<dbReference type="Pfam" id="PF00209">
    <property type="entry name" value="SNF"/>
    <property type="match status" value="2"/>
</dbReference>
<keyword evidence="12" id="KW-0739">Sodium transport</keyword>
<sequence length="939" mass="103671">MPSGKLLVHIYFPLLQREQSAKQLRMRNSQNGKAPSRHPSKSCNMETTINNNNNDNGYMNQAYVGSLNASTISIPGAYKPNESSNGKKPLPEGSGSAPPQGPGDSAPGVEAGQPGKQRESWNNDIEFLMSCIALSVGLGNVWRFPFTALENGGGAFVIPYLIVLILVGKPVYYLEMLLGQFSSRGSVKVYDFSPIMRGIGYGQVLATGIVTTYYATLMALTLRYFVDSFYPPCRGATAARTMPSGKFLVHFYFPLLQREQSAKQLRMRNSQNGKAPTRHPSKSCNMETTINNNNNDNGYMNQAYVGSLNASTISIPGAYKPNESSNGKKPLPEGSGSAPPQGPGDSAPGVEAGQPGKQRESWNNDIEFLMSCIALSVGLGNVWRFPFTALENGGGAFVIPYLIVLILVGKPVYYLEMLLGQFSSRGSVKVYDFSPIMRGIGYGQVLATGIVTTYYATLMALTLRYFVDSFYPTLPWSYCREEWGTECLDSGPQEASRATSLAGSGVRTTSAEFYFTNIILREKASIDDGIGYPSWSLALALAVAWIVIAGIMFKGVKSSGKASYFLALFPYVVMLVLLVRALTLPGAFDGVLYFLRPQWHKLLEPQVWYAAVTQVFFSLAICFGNIIMYASYNRFGHNIYRDANIVTTLDTFTSLLSGVIIFGILGNLAYENNTTDIASVVNGGPGLAFISYPDAIAKFKWLPQLFSVLFFLMLFVLGIGSNVGMASCMSTVIKDQFGHLKNWTVVVGIAIVGYLLGLMYITPGGQFLLNLVDYFGVTFVALVLAIFELVTIAWIYGVKRLCRDVEFMIGIKTSLYYRICWAVVTPLLMLTILIYTLVLYEPLKYKDYTYQSGVYVFGWCLSAFGVGQVLFWAIPAVRKQPSHLGLWARIRKAFEPLPNWGPSDPQTLKRYQLFVQEGNANELFRRSSIWHKIYDNIFG</sequence>
<feature type="transmembrane region" description="Helical" evidence="18">
    <location>
        <begin position="366"/>
        <end position="383"/>
    </location>
</feature>
<accession>B4QHQ7</accession>